<dbReference type="InterPro" id="IPR045788">
    <property type="entry name" value="MobC_2"/>
</dbReference>
<dbReference type="RefSeq" id="WP_264280489.1">
    <property type="nucleotide sequence ID" value="NZ_CP107006.1"/>
</dbReference>
<reference evidence="1" key="1">
    <citation type="submission" date="2022-10" db="EMBL/GenBank/DDBJ databases">
        <title>Chitinophaga sp. nov., isolated from soil.</title>
        <authorList>
            <person name="Jeon C.O."/>
        </authorList>
    </citation>
    <scope>NUCLEOTIDE SEQUENCE</scope>
    <source>
        <strain evidence="1">R8</strain>
    </source>
</reference>
<accession>A0ABY6IXS4</accession>
<dbReference type="Proteomes" id="UP001162741">
    <property type="component" value="Chromosome"/>
</dbReference>
<dbReference type="Pfam" id="PF19514">
    <property type="entry name" value="MobC_2"/>
    <property type="match status" value="1"/>
</dbReference>
<keyword evidence="2" id="KW-1185">Reference proteome</keyword>
<evidence type="ECO:0000313" key="2">
    <source>
        <dbReference type="Proteomes" id="UP001162741"/>
    </source>
</evidence>
<sequence length="128" mass="15052">MKENVKRNQCLKIRLTSAESEVITKLWKASTQENRASYAREVLLQKPITVSYRNRSLDDTMAELIALRKELNNIGNNFNQAVHKLHMVDNIPQLKTWLQAYDQQRQIVAQKISEIRQYIDKLGDLWLQ</sequence>
<gene>
    <name evidence="1" type="ORF">MKQ68_19045</name>
</gene>
<proteinExistence type="predicted"/>
<protein>
    <submittedName>
        <fullName evidence="1">Plasmid mobilization relaxosome protein MobC</fullName>
    </submittedName>
</protein>
<dbReference type="EMBL" id="CP107006">
    <property type="protein sequence ID" value="UYQ92187.1"/>
    <property type="molecule type" value="Genomic_DNA"/>
</dbReference>
<organism evidence="1 2">
    <name type="scientific">Chitinophaga horti</name>
    <dbReference type="NCBI Taxonomy" id="2920382"/>
    <lineage>
        <taxon>Bacteria</taxon>
        <taxon>Pseudomonadati</taxon>
        <taxon>Bacteroidota</taxon>
        <taxon>Chitinophagia</taxon>
        <taxon>Chitinophagales</taxon>
        <taxon>Chitinophagaceae</taxon>
        <taxon>Chitinophaga</taxon>
    </lineage>
</organism>
<evidence type="ECO:0000313" key="1">
    <source>
        <dbReference type="EMBL" id="UYQ92187.1"/>
    </source>
</evidence>
<name>A0ABY6IXS4_9BACT</name>